<protein>
    <submittedName>
        <fullName evidence="4">Outer membrane and periplasm component of type IV secretion of T-DNA complex VirB9</fullName>
    </submittedName>
</protein>
<sequence length="237" mass="25983">MRFVDYDPNNIVTIYGRVGDDTLVMFDKGEKILDLGGGDTDAWGVGVITAGNGFFIKPTATSPNTNVHVVTDKRVYSIDMKLAPRGQSNFLTVWYKYPDQEAARRAADANRQRASDLLKYGAAGAARNRNYSEQGSDSIAPLEASDDGTFTYFRFAAHADIPAIYTVGEDGKEHVIPKNVEDDVIQVHAVARKFVLRSGNLVTCVFNESYDPIGKRPSTNTASPQVERVLKTPGESQ</sequence>
<keyword evidence="2" id="KW-0732">Signal</keyword>
<dbReference type="EMBL" id="NBTZ01000050">
    <property type="protein sequence ID" value="OTP75392.1"/>
    <property type="molecule type" value="Genomic_DNA"/>
</dbReference>
<evidence type="ECO:0000256" key="3">
    <source>
        <dbReference type="SAM" id="MobiDB-lite"/>
    </source>
</evidence>
<name>A0A242MVQ4_CABSO</name>
<comment type="caution">
    <text evidence="4">The sequence shown here is derived from an EMBL/GenBank/DDBJ whole genome shotgun (WGS) entry which is preliminary data.</text>
</comment>
<gene>
    <name evidence="4" type="ORF">PAMC26577_13285</name>
</gene>
<evidence type="ECO:0000256" key="2">
    <source>
        <dbReference type="ARBA" id="ARBA00022729"/>
    </source>
</evidence>
<dbReference type="AlphaFoldDB" id="A0A242MVQ4"/>
<dbReference type="InterPro" id="IPR010258">
    <property type="entry name" value="Conjugal_tfr_TrbG/VirB9/CagX"/>
</dbReference>
<organism evidence="4 5">
    <name type="scientific">Caballeronia sordidicola</name>
    <name type="common">Burkholderia sordidicola</name>
    <dbReference type="NCBI Taxonomy" id="196367"/>
    <lineage>
        <taxon>Bacteria</taxon>
        <taxon>Pseudomonadati</taxon>
        <taxon>Pseudomonadota</taxon>
        <taxon>Betaproteobacteria</taxon>
        <taxon>Burkholderiales</taxon>
        <taxon>Burkholderiaceae</taxon>
        <taxon>Caballeronia</taxon>
    </lineage>
</organism>
<dbReference type="RefSeq" id="WP_178391821.1">
    <property type="nucleotide sequence ID" value="NZ_MSRG01000009.1"/>
</dbReference>
<accession>A0A242MVQ4</accession>
<dbReference type="Proteomes" id="UP000195221">
    <property type="component" value="Unassembled WGS sequence"/>
</dbReference>
<reference evidence="4 5" key="1">
    <citation type="submission" date="2017-03" db="EMBL/GenBank/DDBJ databases">
        <title>Genome analysis of strain PAMC 26577.</title>
        <authorList>
            <person name="Oh H.-M."/>
            <person name="Yang J.-A."/>
        </authorList>
    </citation>
    <scope>NUCLEOTIDE SEQUENCE [LARGE SCALE GENOMIC DNA]</scope>
    <source>
        <strain evidence="4 5">PAMC 26577</strain>
    </source>
</reference>
<proteinExistence type="inferred from homology"/>
<dbReference type="InterPro" id="IPR033645">
    <property type="entry name" value="VirB9/CagX/TrbG_C"/>
</dbReference>
<comment type="similarity">
    <text evidence="1">Belongs to the TrbG/VirB9 family.</text>
</comment>
<dbReference type="Pfam" id="PF03524">
    <property type="entry name" value="CagX"/>
    <property type="match status" value="1"/>
</dbReference>
<evidence type="ECO:0000313" key="5">
    <source>
        <dbReference type="Proteomes" id="UP000195221"/>
    </source>
</evidence>
<feature type="region of interest" description="Disordered" evidence="3">
    <location>
        <begin position="213"/>
        <end position="237"/>
    </location>
</feature>
<evidence type="ECO:0000313" key="4">
    <source>
        <dbReference type="EMBL" id="OTP75392.1"/>
    </source>
</evidence>
<dbReference type="CDD" id="cd06911">
    <property type="entry name" value="VirB9_CagX_TrbG"/>
    <property type="match status" value="1"/>
</dbReference>
<dbReference type="InterPro" id="IPR038161">
    <property type="entry name" value="VirB9/CagX/TrbG_C_sf"/>
</dbReference>
<evidence type="ECO:0000256" key="1">
    <source>
        <dbReference type="ARBA" id="ARBA00006135"/>
    </source>
</evidence>
<dbReference type="Gene3D" id="2.60.40.2500">
    <property type="match status" value="1"/>
</dbReference>